<dbReference type="Proteomes" id="UP001558481">
    <property type="component" value="Unassembled WGS sequence"/>
</dbReference>
<dbReference type="Gene3D" id="3.40.50.2000">
    <property type="entry name" value="Glycogen Phosphorylase B"/>
    <property type="match status" value="1"/>
</dbReference>
<name>A0ABV3V277_9MICC</name>
<keyword evidence="2" id="KW-1185">Reference proteome</keyword>
<dbReference type="EMBL" id="JAYWLU010000006">
    <property type="protein sequence ID" value="MEX3594451.1"/>
    <property type="molecule type" value="Genomic_DNA"/>
</dbReference>
<dbReference type="SUPFAM" id="SSF53756">
    <property type="entry name" value="UDP-Glycosyltransferase/glycogen phosphorylase"/>
    <property type="match status" value="1"/>
</dbReference>
<evidence type="ECO:0000313" key="1">
    <source>
        <dbReference type="EMBL" id="MEX3594451.1"/>
    </source>
</evidence>
<reference evidence="1 2" key="1">
    <citation type="journal article" date="2024" name="Fungal Genet. Biol.">
        <title>The porcine skin microbiome exhibits broad fungal antagonism.</title>
        <authorList>
            <person name="De La Cruz K.F."/>
            <person name="Townsend E.C."/>
            <person name="Alex Cheong J.Z."/>
            <person name="Salamzade R."/>
            <person name="Liu A."/>
            <person name="Sandstrom S."/>
            <person name="Davila E."/>
            <person name="Huang L."/>
            <person name="Xu K.H."/>
            <person name="Wu S.Y."/>
            <person name="Meudt J.J."/>
            <person name="Shanmuganayagam D."/>
            <person name="Gibson A.L.F."/>
            <person name="Kalan L.R."/>
        </authorList>
    </citation>
    <scope>NUCLEOTIDE SEQUENCE [LARGE SCALE GENOMIC DNA]</scope>
    <source>
        <strain evidence="1 2">LK2625</strain>
    </source>
</reference>
<dbReference type="GO" id="GO:0016740">
    <property type="term" value="F:transferase activity"/>
    <property type="evidence" value="ECO:0007669"/>
    <property type="project" value="UniProtKB-KW"/>
</dbReference>
<dbReference type="RefSeq" id="WP_368629238.1">
    <property type="nucleotide sequence ID" value="NZ_JAYWLU010000006.1"/>
</dbReference>
<proteinExistence type="predicted"/>
<comment type="caution">
    <text evidence="1">The sequence shown here is derived from an EMBL/GenBank/DDBJ whole genome shotgun (WGS) entry which is preliminary data.</text>
</comment>
<accession>A0ABV3V277</accession>
<keyword evidence="1" id="KW-0808">Transferase</keyword>
<sequence>MKHTGQSSSQHVPLRKGAPAPDIVVSLGTDHHPFPRLVEWLDEALEHLPEVSCLLQHGFTRPSERAMNTHRMPRIELLELYHSAQVVIVQGGPGSILDARQTGHIPLAVPRLAHLGEVVDDHQVAFTRRMVEDGEAKLVQGPDDLLTAVTTIMSHPSEFRTEPRVPQPELASQALWSTLDAHKDPWRLRTMGRRSLQTAVDVIGPRFRRADYDQQAV</sequence>
<protein>
    <submittedName>
        <fullName evidence="1">Glycosyl transferase</fullName>
    </submittedName>
</protein>
<evidence type="ECO:0000313" key="2">
    <source>
        <dbReference type="Proteomes" id="UP001558481"/>
    </source>
</evidence>
<organism evidence="1 2">
    <name type="scientific">Kocuria carniphila</name>
    <dbReference type="NCBI Taxonomy" id="262208"/>
    <lineage>
        <taxon>Bacteria</taxon>
        <taxon>Bacillati</taxon>
        <taxon>Actinomycetota</taxon>
        <taxon>Actinomycetes</taxon>
        <taxon>Micrococcales</taxon>
        <taxon>Micrococcaceae</taxon>
        <taxon>Kocuria</taxon>
    </lineage>
</organism>
<gene>
    <name evidence="1" type="ORF">VVR66_06980</name>
</gene>